<dbReference type="SUPFAM" id="SSF81296">
    <property type="entry name" value="E set domains"/>
    <property type="match status" value="1"/>
</dbReference>
<dbReference type="EMBL" id="FPCA01000003">
    <property type="protein sequence ID" value="SFU78999.1"/>
    <property type="molecule type" value="Genomic_DNA"/>
</dbReference>
<organism evidence="2 3">
    <name type="scientific">Pontibacter akesuensis</name>
    <dbReference type="NCBI Taxonomy" id="388950"/>
    <lineage>
        <taxon>Bacteria</taxon>
        <taxon>Pseudomonadati</taxon>
        <taxon>Bacteroidota</taxon>
        <taxon>Cytophagia</taxon>
        <taxon>Cytophagales</taxon>
        <taxon>Hymenobacteraceae</taxon>
        <taxon>Pontibacter</taxon>
    </lineage>
</organism>
<dbReference type="InterPro" id="IPR003599">
    <property type="entry name" value="Ig_sub"/>
</dbReference>
<dbReference type="InterPro" id="IPR044023">
    <property type="entry name" value="Ig_7"/>
</dbReference>
<evidence type="ECO:0000313" key="2">
    <source>
        <dbReference type="EMBL" id="SFU78999.1"/>
    </source>
</evidence>
<dbReference type="Pfam" id="PF13927">
    <property type="entry name" value="Ig_3"/>
    <property type="match status" value="1"/>
</dbReference>
<dbReference type="InterPro" id="IPR022409">
    <property type="entry name" value="PKD/Chitinase_dom"/>
</dbReference>
<accession>A0A1I7J1B0</accession>
<reference evidence="3" key="1">
    <citation type="submission" date="2016-10" db="EMBL/GenBank/DDBJ databases">
        <authorList>
            <person name="Varghese N."/>
        </authorList>
    </citation>
    <scope>NUCLEOTIDE SEQUENCE [LARGE SCALE GENOMIC DNA]</scope>
    <source>
        <strain evidence="3">DSM 18820</strain>
    </source>
</reference>
<dbReference type="STRING" id="388950.GCA_001611675_02667"/>
<dbReference type="Pfam" id="PF18962">
    <property type="entry name" value="Por_Secre_tail"/>
    <property type="match status" value="1"/>
</dbReference>
<name>A0A1I7J1B0_9BACT</name>
<dbReference type="InterPro" id="IPR002909">
    <property type="entry name" value="IPT_dom"/>
</dbReference>
<dbReference type="InterPro" id="IPR026444">
    <property type="entry name" value="Secre_tail"/>
</dbReference>
<dbReference type="SUPFAM" id="SSF48726">
    <property type="entry name" value="Immunoglobulin"/>
    <property type="match status" value="1"/>
</dbReference>
<dbReference type="CDD" id="cd00102">
    <property type="entry name" value="IPT"/>
    <property type="match status" value="1"/>
</dbReference>
<dbReference type="OrthoDB" id="842906at2"/>
<sequence>MKKLSTHLSAKALITRFYKAHAAGWLLLLLLLVANVTSAQTISSINPECATVGTGFRITVNGSGFNTSGSNAAVILINGTATDRVSVSSNQVVADIPGSVISSIGNYDVVVRQTQGQQVQTSNTFILRVIGAPTAVSTPAATRCGPGQVTLTVSGAPAGAAYRWYSVETGGNAISGATGATYSPSITANTSYWVSMTAPGGCESARTRVEAVVNPIPTAPTVSTATPTSRCGTGTVTITMSGAPANGSYRWYTSPNATTPIDGATTATLTTPSIAAGSSLTYYVSTRSAAGCESTRTAVTATANAIPAAPAAQDRERCGPGTVTLEVSSPNPSLTYRWYTSTGILQATGVSFTTPTLTSSTTYYLAAVGAGNCESATRTAVTAGVRPAPVANILSETPQCDNPGGNNVFGLDGTVENGNHVWEIVSGGNIATISNTDTFSPQVTVSQPGTVTVRLTVTSLAPGCEPAVDEIELVVNELPEAVATTNVRGGEVCGSGRVTLSIIEPAANITYRWYEAATGGTSLGEGATFTTGVLTASDVFYVAAVNSAGCESDPRVAVSATVNPLPQASIAAETPQCENTDGPTLFALTGTIANGTFVWEIIEGADRATLVNATSTTPTVSVSEPGTVRVRLTVSSTNCGDATAEVALVVNQVPDALTDANVEDVRRCGPGSVTLVASGAPEGVSYRWYTAPTGGSLVFTGASFATPNLTASRTYYVAAYIPATATTGCESDSRVPITAVIEAVPVATISTETPQCDNPGGNNVFGITGTAENGTFTWAIVSGSEIATISGENTLAPQVTVTQPGTVRIQLTVANEGSSCSPDVEVLDLVVTPLPEPLTAANVNGAERCGPGNVTLTASGAPAGVSYRWYAASSGGQVLDSDGSFTVSVNQTTTYYVAAVSNNCESTSRVAVVATVNPLPIISAGADQRVCPDGTTTNFTLAGSISPEGAPAAATDGIVWSVVSGTATITANTDPLRPSVAVTGSAATIRLTVRSEEGCVVTDDVVLMENPLPTATAGTYAAQCVGANNTTTFTLSNGSITNGTPTWSIGTTTGGATATIVSGANTMAPEVRVTGTGTVSVTLTANSNTNPACGTATSTTVLTVNPLPLANAGTDEAKCVTGTATAFTLNGTATNGTGRWSVLSSTGGATASISNVNQLNTGVSVSGTGTVTLRLTTTSTESPACGTATDDVILTVNPLPTATAGTYAAQCVGANNTTTFTLSNGSITNGTPTWSIGTTTGGATATIVSGANTMAPEVRVTGTGTVSVTLTANSNTNPACGTATSTTVLTVNPLPVLSNFTNKTACQSFVNGALAPTTVALGGSVTGGTGSWTVLNQASTITGVTFSDQVSPSSNVTVTGYGVVSLRYSATGPQPTSCPASRDITVTVNPTPVLSSTLSPAAVCSGSLFTYTPTSTPSGASFTWSRAAVTGISNTARTNVSGGISETLTNTTANPIVVTYVYTSTLATCSSTQSVRVTVNPRPVVNAGTSITSCQNIVNGLPAPTTLALNGSISVGSGAWTVVDQPATVTGVTFSNVNSPTSNVTITGYGSVRLRLASTATDNCSTPSDVTINITQRRKLTLVLEADPFPVCPGQNTRYKATVYEDAVVVWNTDRRDSVDVISFRRDVSDQFTFDWWKNDRVDNQGGRTGRVVNQAGLSSTDYYTVRATYTGSSLTCNYFEKTFSEGLTGADLYSNRIYLGYPEGYGVQVSADPGNVICAGTSVTFTATANATYANPVYQWQVNGQNVAGQTTNVFTTSTLKNGDKVSVLFGSAETICGLQPVSNVITMTVNALPAITSQPASTAVCAGSTATFSVTATGTGITYQWYKRASDAPTSAGSPVTGSNVTGATTATLRIANATAADVGLYYVVVSGTCPPAVTSNNAQLNVTSVPAAYNVTGGGTYCAGGEGMPVGLASSQLNTTYQLVRRVGTTSTNVGSPIAGTGSAISFGNQTVAGTYSILATTVADQPNVAACPRGMNGDVTIVVNPVPLAVTATGGSYCATLPDGTASTGATVRLSNSQSDVSYQLVNASTSANAGSAAVGTGSAITLGPVLEGTYNVVATNTTTSCSSTVATNVVVTRTPGIQPVGDIVITNEAGAVITANQLETGQFARFTANTTFGDANASAVHKWEIGTGPESNPSDITWTVVDNVTGPILTIQDIPGGAFAVRVTVSGDPNICYNFYTATYSTEVAIPLPVELLYLRTFKQGNNVLVEWATASEENNAGFEVQVSENGLDFRKLAFVKTKNGNAMTKQVYQYVDKENGKHGTRYYRLKQIDESGTFEYFGVSVVTFGDVASLVKAFPNPFNTEITLDIAAEQQGNVQVMMYNAAGRKMMERTITVEKGFNTAVLEVNSDLPHGIYFVRVILNGQLYNLKLLKQ</sequence>
<dbReference type="RefSeq" id="WP_071890054.1">
    <property type="nucleotide sequence ID" value="NZ_CP014766.1"/>
</dbReference>
<gene>
    <name evidence="2" type="ORF">SAMN04487941_2400</name>
</gene>
<dbReference type="PROSITE" id="PS50835">
    <property type="entry name" value="IG_LIKE"/>
    <property type="match status" value="1"/>
</dbReference>
<dbReference type="NCBIfam" id="TIGR04183">
    <property type="entry name" value="Por_Secre_tail"/>
    <property type="match status" value="1"/>
</dbReference>
<dbReference type="Pfam" id="PF19081">
    <property type="entry name" value="Ig_7"/>
    <property type="match status" value="6"/>
</dbReference>
<protein>
    <submittedName>
        <fullName evidence="2">Por secretion system C-terminal sorting domain-containing protein</fullName>
    </submittedName>
</protein>
<evidence type="ECO:0000259" key="1">
    <source>
        <dbReference type="PROSITE" id="PS50835"/>
    </source>
</evidence>
<dbReference type="Pfam" id="PF01833">
    <property type="entry name" value="TIG"/>
    <property type="match status" value="1"/>
</dbReference>
<keyword evidence="3" id="KW-1185">Reference proteome</keyword>
<dbReference type="InterPro" id="IPR036179">
    <property type="entry name" value="Ig-like_dom_sf"/>
</dbReference>
<proteinExistence type="predicted"/>
<dbReference type="InterPro" id="IPR013783">
    <property type="entry name" value="Ig-like_fold"/>
</dbReference>
<dbReference type="SMART" id="SM00409">
    <property type="entry name" value="IG"/>
    <property type="match status" value="1"/>
</dbReference>
<dbReference type="Proteomes" id="UP000182491">
    <property type="component" value="Unassembled WGS sequence"/>
</dbReference>
<dbReference type="InterPro" id="IPR007110">
    <property type="entry name" value="Ig-like_dom"/>
</dbReference>
<feature type="domain" description="Ig-like" evidence="1">
    <location>
        <begin position="1795"/>
        <end position="1890"/>
    </location>
</feature>
<evidence type="ECO:0000313" key="3">
    <source>
        <dbReference type="Proteomes" id="UP000182491"/>
    </source>
</evidence>
<dbReference type="InterPro" id="IPR014756">
    <property type="entry name" value="Ig_E-set"/>
</dbReference>
<dbReference type="Gene3D" id="2.60.40.10">
    <property type="entry name" value="Immunoglobulins"/>
    <property type="match status" value="6"/>
</dbReference>
<dbReference type="SMART" id="SM00089">
    <property type="entry name" value="PKD"/>
    <property type="match status" value="3"/>
</dbReference>